<keyword evidence="3" id="KW-1185">Reference proteome</keyword>
<keyword evidence="1" id="KW-0732">Signal</keyword>
<evidence type="ECO:0000313" key="3">
    <source>
        <dbReference type="Proteomes" id="UP000821866"/>
    </source>
</evidence>
<protein>
    <submittedName>
        <fullName evidence="2">Uncharacterized protein</fullName>
    </submittedName>
</protein>
<dbReference type="AlphaFoldDB" id="A0A9J6EMH6"/>
<evidence type="ECO:0000256" key="1">
    <source>
        <dbReference type="SAM" id="SignalP"/>
    </source>
</evidence>
<name>A0A9J6EMH6_RHIMP</name>
<organism evidence="2 3">
    <name type="scientific">Rhipicephalus microplus</name>
    <name type="common">Cattle tick</name>
    <name type="synonym">Boophilus microplus</name>
    <dbReference type="NCBI Taxonomy" id="6941"/>
    <lineage>
        <taxon>Eukaryota</taxon>
        <taxon>Metazoa</taxon>
        <taxon>Ecdysozoa</taxon>
        <taxon>Arthropoda</taxon>
        <taxon>Chelicerata</taxon>
        <taxon>Arachnida</taxon>
        <taxon>Acari</taxon>
        <taxon>Parasitiformes</taxon>
        <taxon>Ixodida</taxon>
        <taxon>Ixodoidea</taxon>
        <taxon>Ixodidae</taxon>
        <taxon>Rhipicephalinae</taxon>
        <taxon>Rhipicephalus</taxon>
        <taxon>Boophilus</taxon>
    </lineage>
</organism>
<dbReference type="EMBL" id="JABSTU010000003">
    <property type="protein sequence ID" value="KAH8035649.1"/>
    <property type="molecule type" value="Genomic_DNA"/>
</dbReference>
<gene>
    <name evidence="2" type="ORF">HPB51_007893</name>
</gene>
<feature type="signal peptide" evidence="1">
    <location>
        <begin position="1"/>
        <end position="29"/>
    </location>
</feature>
<dbReference type="Proteomes" id="UP000821866">
    <property type="component" value="Chromosome 11"/>
</dbReference>
<evidence type="ECO:0000313" key="2">
    <source>
        <dbReference type="EMBL" id="KAH8035649.1"/>
    </source>
</evidence>
<reference evidence="2" key="1">
    <citation type="journal article" date="2020" name="Cell">
        <title>Large-Scale Comparative Analyses of Tick Genomes Elucidate Their Genetic Diversity and Vector Capacities.</title>
        <authorList>
            <consortium name="Tick Genome and Microbiome Consortium (TIGMIC)"/>
            <person name="Jia N."/>
            <person name="Wang J."/>
            <person name="Shi W."/>
            <person name="Du L."/>
            <person name="Sun Y."/>
            <person name="Zhan W."/>
            <person name="Jiang J.F."/>
            <person name="Wang Q."/>
            <person name="Zhang B."/>
            <person name="Ji P."/>
            <person name="Bell-Sakyi L."/>
            <person name="Cui X.M."/>
            <person name="Yuan T.T."/>
            <person name="Jiang B.G."/>
            <person name="Yang W.F."/>
            <person name="Lam T.T."/>
            <person name="Chang Q.C."/>
            <person name="Ding S.J."/>
            <person name="Wang X.J."/>
            <person name="Zhu J.G."/>
            <person name="Ruan X.D."/>
            <person name="Zhao L."/>
            <person name="Wei J.T."/>
            <person name="Ye R.Z."/>
            <person name="Que T.C."/>
            <person name="Du C.H."/>
            <person name="Zhou Y.H."/>
            <person name="Cheng J.X."/>
            <person name="Dai P.F."/>
            <person name="Guo W.B."/>
            <person name="Han X.H."/>
            <person name="Huang E.J."/>
            <person name="Li L.F."/>
            <person name="Wei W."/>
            <person name="Gao Y.C."/>
            <person name="Liu J.Z."/>
            <person name="Shao H.Z."/>
            <person name="Wang X."/>
            <person name="Wang C.C."/>
            <person name="Yang T.C."/>
            <person name="Huo Q.B."/>
            <person name="Li W."/>
            <person name="Chen H.Y."/>
            <person name="Chen S.E."/>
            <person name="Zhou L.G."/>
            <person name="Ni X.B."/>
            <person name="Tian J.H."/>
            <person name="Sheng Y."/>
            <person name="Liu T."/>
            <person name="Pan Y.S."/>
            <person name="Xia L.Y."/>
            <person name="Li J."/>
            <person name="Zhao F."/>
            <person name="Cao W.C."/>
        </authorList>
    </citation>
    <scope>NUCLEOTIDE SEQUENCE</scope>
    <source>
        <strain evidence="2">Rmic-2018</strain>
    </source>
</reference>
<comment type="caution">
    <text evidence="2">The sequence shown here is derived from an EMBL/GenBank/DDBJ whole genome shotgun (WGS) entry which is preliminary data.</text>
</comment>
<proteinExistence type="predicted"/>
<feature type="chain" id="PRO_5039952750" evidence="1">
    <location>
        <begin position="30"/>
        <end position="96"/>
    </location>
</feature>
<accession>A0A9J6EMH6</accession>
<reference evidence="2" key="2">
    <citation type="submission" date="2021-09" db="EMBL/GenBank/DDBJ databases">
        <authorList>
            <person name="Jia N."/>
            <person name="Wang J."/>
            <person name="Shi W."/>
            <person name="Du L."/>
            <person name="Sun Y."/>
            <person name="Zhan W."/>
            <person name="Jiang J."/>
            <person name="Wang Q."/>
            <person name="Zhang B."/>
            <person name="Ji P."/>
            <person name="Sakyi L.B."/>
            <person name="Cui X."/>
            <person name="Yuan T."/>
            <person name="Jiang B."/>
            <person name="Yang W."/>
            <person name="Lam T.T.-Y."/>
            <person name="Chang Q."/>
            <person name="Ding S."/>
            <person name="Wang X."/>
            <person name="Zhu J."/>
            <person name="Ruan X."/>
            <person name="Zhao L."/>
            <person name="Wei J."/>
            <person name="Que T."/>
            <person name="Du C."/>
            <person name="Cheng J."/>
            <person name="Dai P."/>
            <person name="Han X."/>
            <person name="Huang E."/>
            <person name="Gao Y."/>
            <person name="Liu J."/>
            <person name="Shao H."/>
            <person name="Ye R."/>
            <person name="Li L."/>
            <person name="Wei W."/>
            <person name="Wang X."/>
            <person name="Wang C."/>
            <person name="Huo Q."/>
            <person name="Li W."/>
            <person name="Guo W."/>
            <person name="Chen H."/>
            <person name="Chen S."/>
            <person name="Zhou L."/>
            <person name="Zhou L."/>
            <person name="Ni X."/>
            <person name="Tian J."/>
            <person name="Zhou Y."/>
            <person name="Sheng Y."/>
            <person name="Liu T."/>
            <person name="Pan Y."/>
            <person name="Xia L."/>
            <person name="Li J."/>
            <person name="Zhao F."/>
            <person name="Cao W."/>
        </authorList>
    </citation>
    <scope>NUCLEOTIDE SEQUENCE</scope>
    <source>
        <strain evidence="2">Rmic-2018</strain>
        <tissue evidence="2">Larvae</tissue>
    </source>
</reference>
<sequence>MRQGFALQSTLALALQVLTGALLPQLAWADQKCSSLGFGGAWLNPCGYCVGGNTGLERTHGRDCRGTCGGTARRDCNGVCDGGAYVEPCSGQCVCE</sequence>